<proteinExistence type="predicted"/>
<evidence type="ECO:0000313" key="1">
    <source>
        <dbReference type="EMBL" id="EHC89548.1"/>
    </source>
</evidence>
<name>G5QIF5_SALRU</name>
<evidence type="ECO:0000313" key="2">
    <source>
        <dbReference type="Proteomes" id="UP000004903"/>
    </source>
</evidence>
<gene>
    <name evidence="1" type="ORF">LTSERUB_2328</name>
</gene>
<sequence>MYTERKSRYLIKVGVVELLSEYGLFLAKPFLAVATP</sequence>
<feature type="non-terminal residue" evidence="1">
    <location>
        <position position="36"/>
    </location>
</feature>
<comment type="caution">
    <text evidence="1">The sequence shown here is derived from an EMBL/GenBank/DDBJ whole genome shotgun (WGS) entry which is preliminary data.</text>
</comment>
<dbReference type="Proteomes" id="UP000004903">
    <property type="component" value="Unassembled WGS sequence"/>
</dbReference>
<dbReference type="AlphaFoldDB" id="G5QIF5"/>
<organism evidence="1 2">
    <name type="scientific">Salmonella enterica subsp. enterica serovar Rubislaw str. A4-653</name>
    <dbReference type="NCBI Taxonomy" id="913081"/>
    <lineage>
        <taxon>Bacteria</taxon>
        <taxon>Pseudomonadati</taxon>
        <taxon>Pseudomonadota</taxon>
        <taxon>Gammaproteobacteria</taxon>
        <taxon>Enterobacterales</taxon>
        <taxon>Enterobacteriaceae</taxon>
        <taxon>Salmonella</taxon>
    </lineage>
</organism>
<protein>
    <submittedName>
        <fullName evidence="1">Uncharacterized protein</fullName>
    </submittedName>
</protein>
<dbReference type="EMBL" id="AFCT01000889">
    <property type="protein sequence ID" value="EHC89548.1"/>
    <property type="molecule type" value="Genomic_DNA"/>
</dbReference>
<reference evidence="1 2" key="1">
    <citation type="journal article" date="2011" name="BMC Genomics">
        <title>Genome sequencing reveals diversification of virulence factor content and possible host adaptation in distinct subpopulations of Salmonella enterica.</title>
        <authorList>
            <person name="den Bakker H.C."/>
            <person name="Moreno Switt A.I."/>
            <person name="Govoni G."/>
            <person name="Cummings C.A."/>
            <person name="Ranieri M.L."/>
            <person name="Degoricija L."/>
            <person name="Hoelzer K."/>
            <person name="Rodriguez-Rivera L.D."/>
            <person name="Brown S."/>
            <person name="Bolchacova E."/>
            <person name="Furtado M.R."/>
            <person name="Wiedmann M."/>
        </authorList>
    </citation>
    <scope>NUCLEOTIDE SEQUENCE [LARGE SCALE GENOMIC DNA]</scope>
    <source>
        <strain evidence="1 2">A4-653</strain>
    </source>
</reference>
<accession>G5QIF5</accession>